<protein>
    <submittedName>
        <fullName evidence="5">Leucine-rich repeat-containing protein 24-like</fullName>
    </submittedName>
</protein>
<dbReference type="GeneID" id="106586083"/>
<sequence>MLHGSLTELLLDHNCLTVLESGTFKSLDNLQKLNLSSNLISIVKHRALGYLSALRQLNLEGNHLISLGSGRFTTLHSLVELCLRGNLISSTEPGVFTPMSSLNLLDLAHNHLGTLGYRTLLIIHTPSFHVLLERNPWHSDCKLHRVFRNLCIIHRVFLDDYQELKCSDPVKLKGRSMGEVDDELCVGETVMVLIITVTVVITTVAAIITV</sequence>
<keyword evidence="1" id="KW-0433">Leucine-rich repeat</keyword>
<keyword evidence="4" id="KW-1185">Reference proteome</keyword>
<reference evidence="5" key="1">
    <citation type="submission" date="2025-08" db="UniProtKB">
        <authorList>
            <consortium name="RefSeq"/>
        </authorList>
    </citation>
    <scope>IDENTIFICATION</scope>
</reference>
<evidence type="ECO:0000256" key="1">
    <source>
        <dbReference type="ARBA" id="ARBA00022614"/>
    </source>
</evidence>
<dbReference type="AlphaFoldDB" id="A0A1S3PL75"/>
<evidence type="ECO:0000313" key="4">
    <source>
        <dbReference type="Proteomes" id="UP001652741"/>
    </source>
</evidence>
<keyword evidence="3" id="KW-0472">Membrane</keyword>
<dbReference type="SMART" id="SM00369">
    <property type="entry name" value="LRR_TYP"/>
    <property type="match status" value="5"/>
</dbReference>
<dbReference type="STRING" id="8030.ENSSSAP00000071259"/>
<organism evidence="4 5">
    <name type="scientific">Salmo salar</name>
    <name type="common">Atlantic salmon</name>
    <dbReference type="NCBI Taxonomy" id="8030"/>
    <lineage>
        <taxon>Eukaryota</taxon>
        <taxon>Metazoa</taxon>
        <taxon>Chordata</taxon>
        <taxon>Craniata</taxon>
        <taxon>Vertebrata</taxon>
        <taxon>Euteleostomi</taxon>
        <taxon>Actinopterygii</taxon>
        <taxon>Neopterygii</taxon>
        <taxon>Teleostei</taxon>
        <taxon>Protacanthopterygii</taxon>
        <taxon>Salmoniformes</taxon>
        <taxon>Salmonidae</taxon>
        <taxon>Salmoninae</taxon>
        <taxon>Salmo</taxon>
    </lineage>
</organism>
<evidence type="ECO:0000313" key="5">
    <source>
        <dbReference type="RefSeq" id="XP_014028420.1"/>
    </source>
</evidence>
<dbReference type="Gene3D" id="3.80.10.10">
    <property type="entry name" value="Ribonuclease Inhibitor"/>
    <property type="match status" value="1"/>
</dbReference>
<name>A0A1S3PL75_SALSA</name>
<evidence type="ECO:0000256" key="3">
    <source>
        <dbReference type="SAM" id="Phobius"/>
    </source>
</evidence>
<dbReference type="InterPro" id="IPR003591">
    <property type="entry name" value="Leu-rich_rpt_typical-subtyp"/>
</dbReference>
<dbReference type="PANTHER" id="PTHR24366:SF159">
    <property type="entry name" value="CD180 MOLECULE"/>
    <property type="match status" value="1"/>
</dbReference>
<dbReference type="InterPro" id="IPR001611">
    <property type="entry name" value="Leu-rich_rpt"/>
</dbReference>
<dbReference type="SUPFAM" id="SSF52058">
    <property type="entry name" value="L domain-like"/>
    <property type="match status" value="1"/>
</dbReference>
<keyword evidence="3" id="KW-0812">Transmembrane</keyword>
<evidence type="ECO:0000256" key="2">
    <source>
        <dbReference type="ARBA" id="ARBA00022737"/>
    </source>
</evidence>
<dbReference type="InterPro" id="IPR032675">
    <property type="entry name" value="LRR_dom_sf"/>
</dbReference>
<dbReference type="Pfam" id="PF13855">
    <property type="entry name" value="LRR_8"/>
    <property type="match status" value="1"/>
</dbReference>
<gene>
    <name evidence="5" type="primary">LOC106586083</name>
</gene>
<dbReference type="PANTHER" id="PTHR24366">
    <property type="entry name" value="IG(IMMUNOGLOBULIN) AND LRR(LEUCINE RICH REPEAT) DOMAINS"/>
    <property type="match status" value="1"/>
</dbReference>
<dbReference type="OrthoDB" id="1600340at2759"/>
<accession>A0A1S3PL75</accession>
<feature type="transmembrane region" description="Helical" evidence="3">
    <location>
        <begin position="190"/>
        <end position="208"/>
    </location>
</feature>
<keyword evidence="3" id="KW-1133">Transmembrane helix</keyword>
<dbReference type="Proteomes" id="UP001652741">
    <property type="component" value="Chromosome ssa25"/>
</dbReference>
<proteinExistence type="predicted"/>
<dbReference type="RefSeq" id="XP_014028420.1">
    <property type="nucleotide sequence ID" value="XM_014172945.1"/>
</dbReference>
<keyword evidence="2" id="KW-0677">Repeat</keyword>
<dbReference type="KEGG" id="sasa:106586083"/>